<dbReference type="OMA" id="VHRENNG"/>
<dbReference type="InterPro" id="IPR025659">
    <property type="entry name" value="Tubby-like_C"/>
</dbReference>
<dbReference type="GeneID" id="10500562"/>
<dbReference type="SUPFAM" id="SSF54518">
    <property type="entry name" value="Tubby C-terminal domain-like"/>
    <property type="match status" value="1"/>
</dbReference>
<proteinExistence type="inferred from homology"/>
<dbReference type="InParanoid" id="F0ZHT8"/>
<gene>
    <name evidence="2" type="ORF">DICPUDRAFT_151024</name>
</gene>
<evidence type="ECO:0000256" key="1">
    <source>
        <dbReference type="ARBA" id="ARBA00005437"/>
    </source>
</evidence>
<evidence type="ECO:0000313" key="2">
    <source>
        <dbReference type="EMBL" id="EGC36467.1"/>
    </source>
</evidence>
<evidence type="ECO:0000313" key="3">
    <source>
        <dbReference type="Proteomes" id="UP000001064"/>
    </source>
</evidence>
<dbReference type="Proteomes" id="UP000001064">
    <property type="component" value="Unassembled WGS sequence"/>
</dbReference>
<dbReference type="Pfam" id="PF04525">
    <property type="entry name" value="LOR"/>
    <property type="match status" value="1"/>
</dbReference>
<dbReference type="PANTHER" id="PTHR31087">
    <property type="match status" value="1"/>
</dbReference>
<organism evidence="2 3">
    <name type="scientific">Dictyostelium purpureum</name>
    <name type="common">Slime mold</name>
    <dbReference type="NCBI Taxonomy" id="5786"/>
    <lineage>
        <taxon>Eukaryota</taxon>
        <taxon>Amoebozoa</taxon>
        <taxon>Evosea</taxon>
        <taxon>Eumycetozoa</taxon>
        <taxon>Dictyostelia</taxon>
        <taxon>Dictyosteliales</taxon>
        <taxon>Dictyosteliaceae</taxon>
        <taxon>Dictyostelium</taxon>
    </lineage>
</organism>
<evidence type="ECO:0008006" key="4">
    <source>
        <dbReference type="Google" id="ProtNLM"/>
    </source>
</evidence>
<reference evidence="3" key="1">
    <citation type="journal article" date="2011" name="Genome Biol.">
        <title>Comparative genomics of the social amoebae Dictyostelium discoideum and Dictyostelium purpureum.</title>
        <authorList>
            <consortium name="US DOE Joint Genome Institute (JGI-PGF)"/>
            <person name="Sucgang R."/>
            <person name="Kuo A."/>
            <person name="Tian X."/>
            <person name="Salerno W."/>
            <person name="Parikh A."/>
            <person name="Feasley C.L."/>
            <person name="Dalin E."/>
            <person name="Tu H."/>
            <person name="Huang E."/>
            <person name="Barry K."/>
            <person name="Lindquist E."/>
            <person name="Shapiro H."/>
            <person name="Bruce D."/>
            <person name="Schmutz J."/>
            <person name="Salamov A."/>
            <person name="Fey P."/>
            <person name="Gaudet P."/>
            <person name="Anjard C."/>
            <person name="Babu M.M."/>
            <person name="Basu S."/>
            <person name="Bushmanova Y."/>
            <person name="van der Wel H."/>
            <person name="Katoh-Kurasawa M."/>
            <person name="Dinh C."/>
            <person name="Coutinho P.M."/>
            <person name="Saito T."/>
            <person name="Elias M."/>
            <person name="Schaap P."/>
            <person name="Kay R.R."/>
            <person name="Henrissat B."/>
            <person name="Eichinger L."/>
            <person name="Rivero F."/>
            <person name="Putnam N.H."/>
            <person name="West C.M."/>
            <person name="Loomis W.F."/>
            <person name="Chisholm R.L."/>
            <person name="Shaulsky G."/>
            <person name="Strassmann J.E."/>
            <person name="Queller D.C."/>
            <person name="Kuspa A."/>
            <person name="Grigoriev I.V."/>
        </authorList>
    </citation>
    <scope>NUCLEOTIDE SEQUENCE [LARGE SCALE GENOMIC DNA]</scope>
    <source>
        <strain evidence="3">QSDP1</strain>
    </source>
</reference>
<accession>F0ZHT8</accession>
<dbReference type="eggNOG" id="ENOG502RI3N">
    <property type="taxonomic scope" value="Eukaryota"/>
</dbReference>
<dbReference type="PANTHER" id="PTHR31087:SF161">
    <property type="entry name" value="TUBBY C 2 FAMILY PROTEIN"/>
    <property type="match status" value="1"/>
</dbReference>
<dbReference type="InterPro" id="IPR007612">
    <property type="entry name" value="LOR"/>
</dbReference>
<protein>
    <recommendedName>
        <fullName evidence="4">Tubby C-terminal domain-containing protein</fullName>
    </recommendedName>
</protein>
<sequence>MVQLYIRQKIFSASDKYKIYDEYQRVVFQCKSKILSWGSKIKMYDASGENLIYYIKEKIRFSFYRKYYIYDNVGNEICCIKQDALIKPKLVIKMSDGSDEFDIKGNWLAYEFSILNDKLQIGSVRKKVLSWADTYNLDINDSFNPALFAAFVIVVDTCYHNNNNNN</sequence>
<dbReference type="RefSeq" id="XP_003286980.1">
    <property type="nucleotide sequence ID" value="XM_003286932.1"/>
</dbReference>
<dbReference type="EMBL" id="GL871025">
    <property type="protein sequence ID" value="EGC36467.1"/>
    <property type="molecule type" value="Genomic_DNA"/>
</dbReference>
<name>F0ZHT8_DICPU</name>
<dbReference type="AlphaFoldDB" id="F0ZHT8"/>
<dbReference type="Gene3D" id="2.40.160.200">
    <property type="entry name" value="LURP1-related"/>
    <property type="match status" value="1"/>
</dbReference>
<keyword evidence="3" id="KW-1185">Reference proteome</keyword>
<dbReference type="VEuPathDB" id="AmoebaDB:DICPUDRAFT_151024"/>
<comment type="similarity">
    <text evidence="1">Belongs to the LOR family.</text>
</comment>
<dbReference type="KEGG" id="dpp:DICPUDRAFT_151024"/>
<dbReference type="InterPro" id="IPR038595">
    <property type="entry name" value="LOR_sf"/>
</dbReference>
<dbReference type="OrthoDB" id="21919at2759"/>